<dbReference type="Pfam" id="PF00440">
    <property type="entry name" value="TetR_N"/>
    <property type="match status" value="1"/>
</dbReference>
<protein>
    <submittedName>
        <fullName evidence="4">CerR family C-terminal domain-containing protein</fullName>
    </submittedName>
</protein>
<accession>A0AAE3N585</accession>
<evidence type="ECO:0000313" key="4">
    <source>
        <dbReference type="EMBL" id="MCX8999929.1"/>
    </source>
</evidence>
<feature type="domain" description="HTH tetR-type" evidence="3">
    <location>
        <begin position="10"/>
        <end position="70"/>
    </location>
</feature>
<dbReference type="AlphaFoldDB" id="A0AAE3N585"/>
<dbReference type="PRINTS" id="PR00455">
    <property type="entry name" value="HTHTETR"/>
</dbReference>
<evidence type="ECO:0000256" key="2">
    <source>
        <dbReference type="PROSITE-ProRule" id="PRU00335"/>
    </source>
</evidence>
<dbReference type="Gene3D" id="1.10.357.10">
    <property type="entry name" value="Tetracycline Repressor, domain 2"/>
    <property type="match status" value="1"/>
</dbReference>
<dbReference type="InterPro" id="IPR001647">
    <property type="entry name" value="HTH_TetR"/>
</dbReference>
<organism evidence="4 5">
    <name type="scientific">Ectorhizobium quercum</name>
    <dbReference type="NCBI Taxonomy" id="2965071"/>
    <lineage>
        <taxon>Bacteria</taxon>
        <taxon>Pseudomonadati</taxon>
        <taxon>Pseudomonadota</taxon>
        <taxon>Alphaproteobacteria</taxon>
        <taxon>Hyphomicrobiales</taxon>
        <taxon>Rhizobiaceae</taxon>
        <taxon>Ectorhizobium</taxon>
    </lineage>
</organism>
<gene>
    <name evidence="4" type="ORF">NOF55_22750</name>
</gene>
<keyword evidence="5" id="KW-1185">Reference proteome</keyword>
<feature type="DNA-binding region" description="H-T-H motif" evidence="2">
    <location>
        <begin position="33"/>
        <end position="52"/>
    </location>
</feature>
<dbReference type="PANTHER" id="PTHR30055">
    <property type="entry name" value="HTH-TYPE TRANSCRIPTIONAL REGULATOR RUTR"/>
    <property type="match status" value="1"/>
</dbReference>
<evidence type="ECO:0000259" key="3">
    <source>
        <dbReference type="PROSITE" id="PS50977"/>
    </source>
</evidence>
<proteinExistence type="predicted"/>
<dbReference type="Gene3D" id="1.10.10.60">
    <property type="entry name" value="Homeodomain-like"/>
    <property type="match status" value="1"/>
</dbReference>
<reference evidence="4" key="1">
    <citation type="submission" date="2022-07" db="EMBL/GenBank/DDBJ databases">
        <title>Ectorhizobium quercum gen.nov., sp. nov.</title>
        <authorList>
            <person name="Ma T."/>
            <person name="Li Y."/>
        </authorList>
    </citation>
    <scope>NUCLEOTIDE SEQUENCE</scope>
    <source>
        <strain evidence="4">BDR2-2</strain>
    </source>
</reference>
<evidence type="ECO:0000313" key="5">
    <source>
        <dbReference type="Proteomes" id="UP001208771"/>
    </source>
</evidence>
<dbReference type="GO" id="GO:0000976">
    <property type="term" value="F:transcription cis-regulatory region binding"/>
    <property type="evidence" value="ECO:0007669"/>
    <property type="project" value="TreeGrafter"/>
</dbReference>
<dbReference type="InterPro" id="IPR009057">
    <property type="entry name" value="Homeodomain-like_sf"/>
</dbReference>
<sequence>MRQPKADRGDATREKLLHAAIDVFGLNGFHGTTTRMLSEAAGVNQQAIPYYFGGKEGLYIAAAEHIGAVISAKLASPRKALLDRLTQADESGRAVGEDEARQMLDLGLQTFAGLMISDQSEAWARFIVREQMAPTEAFGRVYDALMGPMLGIVCRLAAIILAEDPTNEHVRLRALSLVGGVLVFRMARAAALRLLDWETIGDRETDVMRAHVTDLVQSFGRRDRS</sequence>
<dbReference type="SUPFAM" id="SSF48498">
    <property type="entry name" value="Tetracyclin repressor-like, C-terminal domain"/>
    <property type="match status" value="1"/>
</dbReference>
<dbReference type="InterPro" id="IPR015292">
    <property type="entry name" value="Tscrpt_reg_YbiH_C"/>
</dbReference>
<dbReference type="RefSeq" id="WP_306413432.1">
    <property type="nucleotide sequence ID" value="NZ_JANFPI010000013.1"/>
</dbReference>
<dbReference type="SUPFAM" id="SSF46689">
    <property type="entry name" value="Homeodomain-like"/>
    <property type="match status" value="1"/>
</dbReference>
<dbReference type="InterPro" id="IPR036271">
    <property type="entry name" value="Tet_transcr_reg_TetR-rel_C_sf"/>
</dbReference>
<evidence type="ECO:0000256" key="1">
    <source>
        <dbReference type="ARBA" id="ARBA00023125"/>
    </source>
</evidence>
<name>A0AAE3N585_9HYPH</name>
<dbReference type="PROSITE" id="PS50977">
    <property type="entry name" value="HTH_TETR_2"/>
    <property type="match status" value="1"/>
</dbReference>
<dbReference type="GO" id="GO:0003700">
    <property type="term" value="F:DNA-binding transcription factor activity"/>
    <property type="evidence" value="ECO:0007669"/>
    <property type="project" value="TreeGrafter"/>
</dbReference>
<dbReference type="PANTHER" id="PTHR30055:SF226">
    <property type="entry name" value="HTH-TYPE TRANSCRIPTIONAL REGULATOR PKSA"/>
    <property type="match status" value="1"/>
</dbReference>
<comment type="caution">
    <text evidence="4">The sequence shown here is derived from an EMBL/GenBank/DDBJ whole genome shotgun (WGS) entry which is preliminary data.</text>
</comment>
<dbReference type="Proteomes" id="UP001208771">
    <property type="component" value="Unassembled WGS sequence"/>
</dbReference>
<dbReference type="InterPro" id="IPR050109">
    <property type="entry name" value="HTH-type_TetR-like_transc_reg"/>
</dbReference>
<dbReference type="Pfam" id="PF09209">
    <property type="entry name" value="CecR_C"/>
    <property type="match status" value="1"/>
</dbReference>
<keyword evidence="1 2" id="KW-0238">DNA-binding</keyword>
<dbReference type="EMBL" id="JANFPI010000013">
    <property type="protein sequence ID" value="MCX8999929.1"/>
    <property type="molecule type" value="Genomic_DNA"/>
</dbReference>